<name>A0A9X1B2G1_9GAMM</name>
<proteinExistence type="predicted"/>
<sequence length="208" mass="22001">MQACSRVRCATAAFLIAASAALSPIAAQADTVLDQIDAARRAYQAGEPGVATEALNVAIVQIQQQQTEKQLQLFPEPLPGWTADDATAEATGFIAALTGKVLSRTYRQTETGAEVMMTLSANSPFLGFISGLMQTPFFTQGAEGLGAYVHQGYRGLLEPQENGSAKLSLVIGNSILLQLEGSQGTDAEILEAYLSAMDLKALEQAFDN</sequence>
<keyword evidence="3" id="KW-1185">Reference proteome</keyword>
<evidence type="ECO:0000256" key="1">
    <source>
        <dbReference type="SAM" id="SignalP"/>
    </source>
</evidence>
<evidence type="ECO:0000313" key="3">
    <source>
        <dbReference type="Proteomes" id="UP001138768"/>
    </source>
</evidence>
<gene>
    <name evidence="2" type="ORF">CKO42_02195</name>
</gene>
<comment type="caution">
    <text evidence="2">The sequence shown here is derived from an EMBL/GenBank/DDBJ whole genome shotgun (WGS) entry which is preliminary data.</text>
</comment>
<organism evidence="2 3">
    <name type="scientific">Lamprobacter modestohalophilus</name>
    <dbReference type="NCBI Taxonomy" id="1064514"/>
    <lineage>
        <taxon>Bacteria</taxon>
        <taxon>Pseudomonadati</taxon>
        <taxon>Pseudomonadota</taxon>
        <taxon>Gammaproteobacteria</taxon>
        <taxon>Chromatiales</taxon>
        <taxon>Chromatiaceae</taxon>
        <taxon>Lamprobacter</taxon>
    </lineage>
</organism>
<evidence type="ECO:0000313" key="2">
    <source>
        <dbReference type="EMBL" id="MBK1617280.1"/>
    </source>
</evidence>
<dbReference type="EMBL" id="NRRY01000003">
    <property type="protein sequence ID" value="MBK1617280.1"/>
    <property type="molecule type" value="Genomic_DNA"/>
</dbReference>
<feature type="signal peptide" evidence="1">
    <location>
        <begin position="1"/>
        <end position="29"/>
    </location>
</feature>
<dbReference type="AlphaFoldDB" id="A0A9X1B2G1"/>
<protein>
    <submittedName>
        <fullName evidence="2">Uncharacterized protein</fullName>
    </submittedName>
</protein>
<reference evidence="2 3" key="1">
    <citation type="journal article" date="2020" name="Microorganisms">
        <title>Osmotic Adaptation and Compatible Solute Biosynthesis of Phototrophic Bacteria as Revealed from Genome Analyses.</title>
        <authorList>
            <person name="Imhoff J.F."/>
            <person name="Rahn T."/>
            <person name="Kunzel S."/>
            <person name="Keller A."/>
            <person name="Neulinger S.C."/>
        </authorList>
    </citation>
    <scope>NUCLEOTIDE SEQUENCE [LARGE SCALE GENOMIC DNA]</scope>
    <source>
        <strain evidence="2 3">DSM 25653</strain>
    </source>
</reference>
<dbReference type="RefSeq" id="WP_200237911.1">
    <property type="nucleotide sequence ID" value="NZ_NRRY01000003.1"/>
</dbReference>
<feature type="chain" id="PRO_5040824819" evidence="1">
    <location>
        <begin position="30"/>
        <end position="208"/>
    </location>
</feature>
<keyword evidence="1" id="KW-0732">Signal</keyword>
<dbReference type="Proteomes" id="UP001138768">
    <property type="component" value="Unassembled WGS sequence"/>
</dbReference>
<accession>A0A9X1B2G1</accession>